<proteinExistence type="predicted"/>
<keyword evidence="2" id="KW-1185">Reference proteome</keyword>
<evidence type="ECO:0000313" key="1">
    <source>
        <dbReference type="EMBL" id="MET1757008.1"/>
    </source>
</evidence>
<dbReference type="EMBL" id="JBEWLY010000027">
    <property type="protein sequence ID" value="MET1757008.1"/>
    <property type="molecule type" value="Genomic_DNA"/>
</dbReference>
<protein>
    <submittedName>
        <fullName evidence="1">Uncharacterized protein</fullName>
    </submittedName>
</protein>
<reference evidence="1 2" key="1">
    <citation type="submission" date="2024-07" db="EMBL/GenBank/DDBJ databases">
        <title>Novosphingobium kalidii RD2P27.</title>
        <authorList>
            <person name="Sun J.-Q."/>
        </authorList>
    </citation>
    <scope>NUCLEOTIDE SEQUENCE [LARGE SCALE GENOMIC DNA]</scope>
    <source>
        <strain evidence="1 2">RD2P27</strain>
    </source>
</reference>
<comment type="caution">
    <text evidence="1">The sequence shown here is derived from an EMBL/GenBank/DDBJ whole genome shotgun (WGS) entry which is preliminary data.</text>
</comment>
<evidence type="ECO:0000313" key="2">
    <source>
        <dbReference type="Proteomes" id="UP001548713"/>
    </source>
</evidence>
<name>A0ABV2D586_9SPHN</name>
<dbReference type="Proteomes" id="UP001548713">
    <property type="component" value="Unassembled WGS sequence"/>
</dbReference>
<organism evidence="1 2">
    <name type="scientific">Novosphingobium kalidii</name>
    <dbReference type="NCBI Taxonomy" id="3230299"/>
    <lineage>
        <taxon>Bacteria</taxon>
        <taxon>Pseudomonadati</taxon>
        <taxon>Pseudomonadota</taxon>
        <taxon>Alphaproteobacteria</taxon>
        <taxon>Sphingomonadales</taxon>
        <taxon>Sphingomonadaceae</taxon>
        <taxon>Novosphingobium</taxon>
    </lineage>
</organism>
<accession>A0ABV2D586</accession>
<dbReference type="RefSeq" id="WP_353985494.1">
    <property type="nucleotide sequence ID" value="NZ_JBEWLY010000027.1"/>
</dbReference>
<sequence length="76" mass="8144">MSLASASPDGEQAAIPPELIESVQRHQRHLAALVDSLRAAGVGEDVIEDSVGQLLDSYRAELTIAMRAMVSEKARD</sequence>
<gene>
    <name evidence="1" type="ORF">ABVV53_16325</name>
</gene>